<accession>A0A0F9S5V2</accession>
<comment type="caution">
    <text evidence="1">The sequence shown here is derived from an EMBL/GenBank/DDBJ whole genome shotgun (WGS) entry which is preliminary data.</text>
</comment>
<proteinExistence type="predicted"/>
<reference evidence="1" key="1">
    <citation type="journal article" date="2015" name="Nature">
        <title>Complex archaea that bridge the gap between prokaryotes and eukaryotes.</title>
        <authorList>
            <person name="Spang A."/>
            <person name="Saw J.H."/>
            <person name="Jorgensen S.L."/>
            <person name="Zaremba-Niedzwiedzka K."/>
            <person name="Martijn J."/>
            <person name="Lind A.E."/>
            <person name="van Eijk R."/>
            <person name="Schleper C."/>
            <person name="Guy L."/>
            <person name="Ettema T.J."/>
        </authorList>
    </citation>
    <scope>NUCLEOTIDE SEQUENCE</scope>
</reference>
<dbReference type="AlphaFoldDB" id="A0A0F9S5V2"/>
<protein>
    <submittedName>
        <fullName evidence="1">Uncharacterized protein</fullName>
    </submittedName>
</protein>
<evidence type="ECO:0000313" key="1">
    <source>
        <dbReference type="EMBL" id="KKN32456.1"/>
    </source>
</evidence>
<sequence length="136" mass="14606">MSTTKIELRHCVYCRAADRECEVAGITIGRGDICGEQVRCETCGASGPVAGTSEEATTAWNNHTALVVQAVENAKNLDALIPMTEQWKQRALASAAFADDLATLMTEVTDKIRTDAPAIAARHRSALGDVDEEKET</sequence>
<name>A0A0F9S5V2_9ZZZZ</name>
<organism evidence="1">
    <name type="scientific">marine sediment metagenome</name>
    <dbReference type="NCBI Taxonomy" id="412755"/>
    <lineage>
        <taxon>unclassified sequences</taxon>
        <taxon>metagenomes</taxon>
        <taxon>ecological metagenomes</taxon>
    </lineage>
</organism>
<gene>
    <name evidence="1" type="ORF">LCGC14_0813730</name>
</gene>
<dbReference type="EMBL" id="LAZR01002252">
    <property type="protein sequence ID" value="KKN32456.1"/>
    <property type="molecule type" value="Genomic_DNA"/>
</dbReference>